<keyword evidence="17" id="KW-1185">Reference proteome</keyword>
<name>A0A502FQT2_9SPHN</name>
<keyword evidence="4 14" id="KW-0812">Transmembrane</keyword>
<dbReference type="GO" id="GO:0016020">
    <property type="term" value="C:membrane"/>
    <property type="evidence" value="ECO:0007669"/>
    <property type="project" value="InterPro"/>
</dbReference>
<dbReference type="GO" id="GO:0080132">
    <property type="term" value="F:fatty acid 2-hydroxylase activity"/>
    <property type="evidence" value="ECO:0007669"/>
    <property type="project" value="InterPro"/>
</dbReference>
<keyword evidence="12 14" id="KW-0472">Membrane</keyword>
<dbReference type="InterPro" id="IPR006694">
    <property type="entry name" value="Fatty_acid_hydroxylase"/>
</dbReference>
<keyword evidence="5" id="KW-0479">Metal-binding</keyword>
<sequence length="210" mass="23868">MPITGTRHKRDSGEEQRIRLFRNDFLEHTTTVSPIAFVITWAGMLALAIYAGWGAASFIKSVGLALFGLFLWSLFEYAMHRFVFHMKLTSNLGRAFLFLSHGNHHTQPNDGLRNIMPPLVSVAICGSVWIVLYLVAGPIGSVIFVGFGIGYVIYDSVHYAVHQFPLRYGVLGRLKRHHIRHHYAHEEGNFSITAIFWDRVFGTEVPTKRR</sequence>
<dbReference type="Pfam" id="PF04116">
    <property type="entry name" value="FA_hydroxylase"/>
    <property type="match status" value="1"/>
</dbReference>
<keyword evidence="6" id="KW-0256">Endoplasmic reticulum</keyword>
<comment type="subcellular location">
    <subcellularLocation>
        <location evidence="2">Endoplasmic reticulum membrane</location>
        <topology evidence="2">Multi-pass membrane protein</topology>
    </subcellularLocation>
</comment>
<comment type="caution">
    <text evidence="16">The sequence shown here is derived from an EMBL/GenBank/DDBJ whole genome shotgun (WGS) entry which is preliminary data.</text>
</comment>
<evidence type="ECO:0000313" key="17">
    <source>
        <dbReference type="Proteomes" id="UP000319931"/>
    </source>
</evidence>
<evidence type="ECO:0000256" key="1">
    <source>
        <dbReference type="ARBA" id="ARBA00001947"/>
    </source>
</evidence>
<protein>
    <submittedName>
        <fullName evidence="16">Fatty acid hydroxylase</fullName>
    </submittedName>
</protein>
<evidence type="ECO:0000256" key="9">
    <source>
        <dbReference type="ARBA" id="ARBA00022989"/>
    </source>
</evidence>
<evidence type="ECO:0000256" key="6">
    <source>
        <dbReference type="ARBA" id="ARBA00022824"/>
    </source>
</evidence>
<dbReference type="OrthoDB" id="5291370at2"/>
<dbReference type="PANTHER" id="PTHR12863:SF1">
    <property type="entry name" value="FATTY ACID 2-HYDROXYLASE"/>
    <property type="match status" value="1"/>
</dbReference>
<dbReference type="Proteomes" id="UP000319931">
    <property type="component" value="Unassembled WGS sequence"/>
</dbReference>
<feature type="transmembrane region" description="Helical" evidence="14">
    <location>
        <begin position="142"/>
        <end position="161"/>
    </location>
</feature>
<evidence type="ECO:0000256" key="3">
    <source>
        <dbReference type="ARBA" id="ARBA00022516"/>
    </source>
</evidence>
<dbReference type="InterPro" id="IPR014430">
    <property type="entry name" value="Scs7"/>
</dbReference>
<evidence type="ECO:0000256" key="14">
    <source>
        <dbReference type="SAM" id="Phobius"/>
    </source>
</evidence>
<evidence type="ECO:0000256" key="8">
    <source>
        <dbReference type="ARBA" id="ARBA00022833"/>
    </source>
</evidence>
<evidence type="ECO:0000256" key="7">
    <source>
        <dbReference type="ARBA" id="ARBA00022832"/>
    </source>
</evidence>
<comment type="cofactor">
    <cofactor evidence="1">
        <name>Zn(2+)</name>
        <dbReference type="ChEBI" id="CHEBI:29105"/>
    </cofactor>
</comment>
<dbReference type="AlphaFoldDB" id="A0A502FQT2"/>
<dbReference type="GO" id="GO:0005506">
    <property type="term" value="F:iron ion binding"/>
    <property type="evidence" value="ECO:0007669"/>
    <property type="project" value="InterPro"/>
</dbReference>
<proteinExistence type="predicted"/>
<evidence type="ECO:0000256" key="11">
    <source>
        <dbReference type="ARBA" id="ARBA00023098"/>
    </source>
</evidence>
<organism evidence="16 17">
    <name type="scientific">Sphingomonas glacialis</name>
    <dbReference type="NCBI Taxonomy" id="658225"/>
    <lineage>
        <taxon>Bacteria</taxon>
        <taxon>Pseudomonadati</taxon>
        <taxon>Pseudomonadota</taxon>
        <taxon>Alphaproteobacteria</taxon>
        <taxon>Sphingomonadales</taxon>
        <taxon>Sphingomonadaceae</taxon>
        <taxon>Sphingomonas</taxon>
    </lineage>
</organism>
<dbReference type="GO" id="GO:0006633">
    <property type="term" value="P:fatty acid biosynthetic process"/>
    <property type="evidence" value="ECO:0007669"/>
    <property type="project" value="UniProtKB-KW"/>
</dbReference>
<keyword evidence="9 14" id="KW-1133">Transmembrane helix</keyword>
<feature type="transmembrane region" description="Helical" evidence="14">
    <location>
        <begin position="58"/>
        <end position="78"/>
    </location>
</feature>
<evidence type="ECO:0000256" key="10">
    <source>
        <dbReference type="ARBA" id="ARBA00023002"/>
    </source>
</evidence>
<feature type="transmembrane region" description="Helical" evidence="14">
    <location>
        <begin position="32"/>
        <end position="52"/>
    </location>
</feature>
<evidence type="ECO:0000256" key="2">
    <source>
        <dbReference type="ARBA" id="ARBA00004477"/>
    </source>
</evidence>
<keyword evidence="3" id="KW-0444">Lipid biosynthesis</keyword>
<keyword evidence="8" id="KW-0862">Zinc</keyword>
<dbReference type="EMBL" id="RCZC01000005">
    <property type="protein sequence ID" value="TPG51771.1"/>
    <property type="molecule type" value="Genomic_DNA"/>
</dbReference>
<keyword evidence="11" id="KW-0443">Lipid metabolism</keyword>
<evidence type="ECO:0000256" key="4">
    <source>
        <dbReference type="ARBA" id="ARBA00022692"/>
    </source>
</evidence>
<keyword evidence="7" id="KW-0276">Fatty acid metabolism</keyword>
<evidence type="ECO:0000259" key="15">
    <source>
        <dbReference type="Pfam" id="PF04116"/>
    </source>
</evidence>
<evidence type="ECO:0000256" key="12">
    <source>
        <dbReference type="ARBA" id="ARBA00023136"/>
    </source>
</evidence>
<feature type="domain" description="Fatty acid hydroxylase" evidence="15">
    <location>
        <begin position="66"/>
        <end position="203"/>
    </location>
</feature>
<accession>A0A502FQT2</accession>
<gene>
    <name evidence="16" type="ORF">EAH76_16605</name>
</gene>
<keyword evidence="10" id="KW-0560">Oxidoreductase</keyword>
<dbReference type="PANTHER" id="PTHR12863">
    <property type="entry name" value="FATTY ACID HYDROXYLASE"/>
    <property type="match status" value="1"/>
</dbReference>
<evidence type="ECO:0000256" key="5">
    <source>
        <dbReference type="ARBA" id="ARBA00022723"/>
    </source>
</evidence>
<keyword evidence="13" id="KW-0275">Fatty acid biosynthesis</keyword>
<reference evidence="16 17" key="1">
    <citation type="journal article" date="2019" name="Environ. Microbiol.">
        <title>Species interactions and distinct microbial communities in high Arctic permafrost affected cryosols are associated with the CH4 and CO2 gas fluxes.</title>
        <authorList>
            <person name="Altshuler I."/>
            <person name="Hamel J."/>
            <person name="Turney S."/>
            <person name="Magnuson E."/>
            <person name="Levesque R."/>
            <person name="Greer C."/>
            <person name="Whyte L.G."/>
        </authorList>
    </citation>
    <scope>NUCLEOTIDE SEQUENCE [LARGE SCALE GENOMIC DNA]</scope>
    <source>
        <strain evidence="16 17">E6.1</strain>
    </source>
</reference>
<evidence type="ECO:0000313" key="16">
    <source>
        <dbReference type="EMBL" id="TPG51771.1"/>
    </source>
</evidence>
<evidence type="ECO:0000256" key="13">
    <source>
        <dbReference type="ARBA" id="ARBA00023160"/>
    </source>
</evidence>